<dbReference type="InterPro" id="IPR036388">
    <property type="entry name" value="WH-like_DNA-bd_sf"/>
</dbReference>
<dbReference type="Gene3D" id="1.10.10.10">
    <property type="entry name" value="Winged helix-like DNA-binding domain superfamily/Winged helix DNA-binding domain"/>
    <property type="match status" value="1"/>
</dbReference>
<evidence type="ECO:0000259" key="4">
    <source>
        <dbReference type="Pfam" id="PF00891"/>
    </source>
</evidence>
<name>A0A1H9SF76_9PSEU</name>
<dbReference type="GO" id="GO:0032259">
    <property type="term" value="P:methylation"/>
    <property type="evidence" value="ECO:0007669"/>
    <property type="project" value="UniProtKB-KW"/>
</dbReference>
<dbReference type="InterPro" id="IPR001077">
    <property type="entry name" value="COMT_C"/>
</dbReference>
<dbReference type="EMBL" id="FOFT01000007">
    <property type="protein sequence ID" value="SER83621.1"/>
    <property type="molecule type" value="Genomic_DNA"/>
</dbReference>
<evidence type="ECO:0000256" key="2">
    <source>
        <dbReference type="ARBA" id="ARBA00022679"/>
    </source>
</evidence>
<keyword evidence="3" id="KW-0949">S-adenosyl-L-methionine</keyword>
<dbReference type="GO" id="GO:0008171">
    <property type="term" value="F:O-methyltransferase activity"/>
    <property type="evidence" value="ECO:0007669"/>
    <property type="project" value="InterPro"/>
</dbReference>
<feature type="domain" description="O-methyltransferase dimerisation" evidence="5">
    <location>
        <begin position="8"/>
        <end position="78"/>
    </location>
</feature>
<accession>A0A1H9SF76</accession>
<dbReference type="InterPro" id="IPR012967">
    <property type="entry name" value="COMT_dimerisation"/>
</dbReference>
<dbReference type="Gene3D" id="1.10.287.1350">
    <property type="match status" value="1"/>
</dbReference>
<evidence type="ECO:0000259" key="5">
    <source>
        <dbReference type="Pfam" id="PF08100"/>
    </source>
</evidence>
<dbReference type="InterPro" id="IPR016461">
    <property type="entry name" value="COMT-like"/>
</dbReference>
<evidence type="ECO:0000256" key="1">
    <source>
        <dbReference type="ARBA" id="ARBA00022603"/>
    </source>
</evidence>
<dbReference type="SUPFAM" id="SSF46785">
    <property type="entry name" value="Winged helix' DNA-binding domain"/>
    <property type="match status" value="1"/>
</dbReference>
<dbReference type="SUPFAM" id="SSF53335">
    <property type="entry name" value="S-adenosyl-L-methionine-dependent methyltransferases"/>
    <property type="match status" value="1"/>
</dbReference>
<keyword evidence="2" id="KW-0808">Transferase</keyword>
<proteinExistence type="predicted"/>
<gene>
    <name evidence="6" type="ORF">SAMN05216195_10741</name>
</gene>
<dbReference type="PANTHER" id="PTHR43712:SF2">
    <property type="entry name" value="O-METHYLTRANSFERASE CICE"/>
    <property type="match status" value="1"/>
</dbReference>
<evidence type="ECO:0000313" key="7">
    <source>
        <dbReference type="Proteomes" id="UP000199028"/>
    </source>
</evidence>
<dbReference type="PANTHER" id="PTHR43712">
    <property type="entry name" value="PUTATIVE (AFU_ORTHOLOGUE AFUA_4G14580)-RELATED"/>
    <property type="match status" value="1"/>
</dbReference>
<evidence type="ECO:0000313" key="6">
    <source>
        <dbReference type="EMBL" id="SER83621.1"/>
    </source>
</evidence>
<dbReference type="AlphaFoldDB" id="A0A1H9SF76"/>
<feature type="domain" description="O-methyltransferase C-terminal" evidence="4">
    <location>
        <begin position="105"/>
        <end position="315"/>
    </location>
</feature>
<organism evidence="6 7">
    <name type="scientific">Lentzea flaviverrucosa</name>
    <dbReference type="NCBI Taxonomy" id="200379"/>
    <lineage>
        <taxon>Bacteria</taxon>
        <taxon>Bacillati</taxon>
        <taxon>Actinomycetota</taxon>
        <taxon>Actinomycetes</taxon>
        <taxon>Pseudonocardiales</taxon>
        <taxon>Pseudonocardiaceae</taxon>
        <taxon>Lentzea</taxon>
    </lineage>
</organism>
<dbReference type="OrthoDB" id="3804952at2"/>
<dbReference type="PIRSF" id="PIRSF005739">
    <property type="entry name" value="O-mtase"/>
    <property type="match status" value="1"/>
</dbReference>
<sequence>MDQSLLQQATAYLPAQILYATAELGIADVLAEGPLSAAEVAARAGADTAAVLRLLRALVGLGVVAQADADTFALTETGAQLRADVPDSIRDTILLCTMPALWHAWGELATAVRTGKPVRDRDTGYTAFETTARHAELSRLYRTAKARASLEFTASAVKVYDFSAFGVVADLGGDCGTFLAAILASAPETRGIVYDLPQAHEQTAETLREAGVADRCEIAGGDAAVAVETGADAYVLNHVLRDMDDDHAVALLRNCRAAMGREARLIVVETVMPVVLSAEDSPAYGMTDLNNLVYAGGRERTAEEYRALLRAAGFAVMSTTNAASTEGLPDYQLIECAPDD</sequence>
<dbReference type="Pfam" id="PF00891">
    <property type="entry name" value="Methyltransf_2"/>
    <property type="match status" value="1"/>
</dbReference>
<keyword evidence="1" id="KW-0489">Methyltransferase</keyword>
<dbReference type="InterPro" id="IPR036390">
    <property type="entry name" value="WH_DNA-bd_sf"/>
</dbReference>
<dbReference type="Pfam" id="PF08100">
    <property type="entry name" value="Dimerisation"/>
    <property type="match status" value="1"/>
</dbReference>
<protein>
    <submittedName>
        <fullName evidence="6">Dimerisation domain-containing protein</fullName>
    </submittedName>
</protein>
<evidence type="ECO:0000256" key="3">
    <source>
        <dbReference type="ARBA" id="ARBA00022691"/>
    </source>
</evidence>
<dbReference type="Gene3D" id="3.40.50.150">
    <property type="entry name" value="Vaccinia Virus protein VP39"/>
    <property type="match status" value="1"/>
</dbReference>
<dbReference type="CDD" id="cd02440">
    <property type="entry name" value="AdoMet_MTases"/>
    <property type="match status" value="1"/>
</dbReference>
<dbReference type="PROSITE" id="PS51683">
    <property type="entry name" value="SAM_OMT_II"/>
    <property type="match status" value="1"/>
</dbReference>
<reference evidence="7" key="1">
    <citation type="submission" date="2016-10" db="EMBL/GenBank/DDBJ databases">
        <authorList>
            <person name="Varghese N."/>
            <person name="Submissions S."/>
        </authorList>
    </citation>
    <scope>NUCLEOTIDE SEQUENCE [LARGE SCALE GENOMIC DNA]</scope>
    <source>
        <strain evidence="7">CGMCC 4.578</strain>
    </source>
</reference>
<keyword evidence="7" id="KW-1185">Reference proteome</keyword>
<dbReference type="RefSeq" id="WP_090066827.1">
    <property type="nucleotide sequence ID" value="NZ_FOFT01000007.1"/>
</dbReference>
<dbReference type="InterPro" id="IPR029063">
    <property type="entry name" value="SAM-dependent_MTases_sf"/>
</dbReference>
<dbReference type="Proteomes" id="UP000199028">
    <property type="component" value="Unassembled WGS sequence"/>
</dbReference>
<dbReference type="GO" id="GO:0046983">
    <property type="term" value="F:protein dimerization activity"/>
    <property type="evidence" value="ECO:0007669"/>
    <property type="project" value="InterPro"/>
</dbReference>